<name>A0A3M6V067_POCDA</name>
<evidence type="ECO:0000313" key="2">
    <source>
        <dbReference type="Proteomes" id="UP000275408"/>
    </source>
</evidence>
<comment type="caution">
    <text evidence="1">The sequence shown here is derived from an EMBL/GenBank/DDBJ whole genome shotgun (WGS) entry which is preliminary data.</text>
</comment>
<proteinExistence type="predicted"/>
<reference evidence="1 2" key="1">
    <citation type="journal article" date="2018" name="Sci. Rep.">
        <title>Comparative analysis of the Pocillopora damicornis genome highlights role of immune system in coral evolution.</title>
        <authorList>
            <person name="Cunning R."/>
            <person name="Bay R.A."/>
            <person name="Gillette P."/>
            <person name="Baker A.C."/>
            <person name="Traylor-Knowles N."/>
        </authorList>
    </citation>
    <scope>NUCLEOTIDE SEQUENCE [LARGE SCALE GENOMIC DNA]</scope>
    <source>
        <strain evidence="1">RSMAS</strain>
        <tissue evidence="1">Whole animal</tissue>
    </source>
</reference>
<protein>
    <submittedName>
        <fullName evidence="1">Uncharacterized protein</fullName>
    </submittedName>
</protein>
<dbReference type="EMBL" id="RCHS01000419">
    <property type="protein sequence ID" value="RMX58938.1"/>
    <property type="molecule type" value="Genomic_DNA"/>
</dbReference>
<dbReference type="AlphaFoldDB" id="A0A3M6V067"/>
<dbReference type="Proteomes" id="UP000275408">
    <property type="component" value="Unassembled WGS sequence"/>
</dbReference>
<evidence type="ECO:0000313" key="1">
    <source>
        <dbReference type="EMBL" id="RMX58938.1"/>
    </source>
</evidence>
<accession>A0A3M6V067</accession>
<organism evidence="1 2">
    <name type="scientific">Pocillopora damicornis</name>
    <name type="common">Cauliflower coral</name>
    <name type="synonym">Millepora damicornis</name>
    <dbReference type="NCBI Taxonomy" id="46731"/>
    <lineage>
        <taxon>Eukaryota</taxon>
        <taxon>Metazoa</taxon>
        <taxon>Cnidaria</taxon>
        <taxon>Anthozoa</taxon>
        <taxon>Hexacorallia</taxon>
        <taxon>Scleractinia</taxon>
        <taxon>Astrocoeniina</taxon>
        <taxon>Pocilloporidae</taxon>
        <taxon>Pocillopora</taxon>
    </lineage>
</organism>
<sequence length="90" mass="10052">MVQTSLLSNQSIFDKSDSLDLKCYLFGDFNCNLASLIADANTHPVITSSKFIGNSLVIYHLKDTLPSLTEIFEILMVEVFEMKCLSNTGR</sequence>
<gene>
    <name evidence="1" type="ORF">pdam_00022919</name>
</gene>
<keyword evidence="2" id="KW-1185">Reference proteome</keyword>